<dbReference type="EMBL" id="BMZG01000004">
    <property type="protein sequence ID" value="GHA70551.1"/>
    <property type="molecule type" value="Genomic_DNA"/>
</dbReference>
<evidence type="ECO:0000256" key="4">
    <source>
        <dbReference type="ARBA" id="ARBA00022764"/>
    </source>
</evidence>
<proteinExistence type="inferred from homology"/>
<dbReference type="InterPro" id="IPR051470">
    <property type="entry name" value="Thiol:disulfide_interchange"/>
</dbReference>
<dbReference type="Pfam" id="PF10411">
    <property type="entry name" value="DsbC_N"/>
    <property type="match status" value="1"/>
</dbReference>
<evidence type="ECO:0000256" key="6">
    <source>
        <dbReference type="ARBA" id="ARBA00023284"/>
    </source>
</evidence>
<feature type="chain" id="PRO_5035341592" description="Thiol:disulfide interchange protein" evidence="7">
    <location>
        <begin position="31"/>
        <end position="265"/>
    </location>
</feature>
<sequence>MAKTTWFKSLTGAAIVALGLATGLSINAQAKSEVVSISAIQSPNTNGAEASIKKTFELKFEKSQVKQVTKMPFGDLYEIVLDTNEIVYTNAATEFIMIGQIIDSTDMRNLTSARADELATIDFKSLPLKQAFTLVKGSGSRHIAIFEDPNCGYCKVFRKTLENVDNITIHTFAIDILGSNSTEKARALLCTADPAHAWDEWMLHNKTPTPKAGCDSTERLEKNRALAMKLGISGTPTIFFQNGKRAPGALPANEFNALLQKNSQP</sequence>
<dbReference type="Pfam" id="PF13098">
    <property type="entry name" value="Thioredoxin_2"/>
    <property type="match status" value="1"/>
</dbReference>
<evidence type="ECO:0000256" key="3">
    <source>
        <dbReference type="ARBA" id="ARBA00022729"/>
    </source>
</evidence>
<dbReference type="InterPro" id="IPR036249">
    <property type="entry name" value="Thioredoxin-like_sf"/>
</dbReference>
<comment type="function">
    <text evidence="7">Required for disulfide bond formation in some periplasmic proteins. Acts by transferring its disulfide bond to other proteins and is reduced in the process.</text>
</comment>
<comment type="caution">
    <text evidence="10">The sequence shown here is derived from an EMBL/GenBank/DDBJ whole genome shotgun (WGS) entry which is preliminary data.</text>
</comment>
<feature type="domain" description="Disulphide bond isomerase DsbC/G N-terminal" evidence="8">
    <location>
        <begin position="47"/>
        <end position="111"/>
    </location>
</feature>
<dbReference type="PANTHER" id="PTHR35272:SF3">
    <property type="entry name" value="THIOL:DISULFIDE INTERCHANGE PROTEIN DSBC"/>
    <property type="match status" value="1"/>
</dbReference>
<dbReference type="RefSeq" id="WP_189492303.1">
    <property type="nucleotide sequence ID" value="NZ_BMZG01000004.1"/>
</dbReference>
<evidence type="ECO:0000259" key="8">
    <source>
        <dbReference type="Pfam" id="PF10411"/>
    </source>
</evidence>
<dbReference type="SUPFAM" id="SSF52833">
    <property type="entry name" value="Thioredoxin-like"/>
    <property type="match status" value="1"/>
</dbReference>
<keyword evidence="6 7" id="KW-0676">Redox-active center</keyword>
<dbReference type="Gene3D" id="3.10.450.70">
    <property type="entry name" value="Disulphide bond isomerase, DsbC/G, N-terminal"/>
    <property type="match status" value="1"/>
</dbReference>
<evidence type="ECO:0000256" key="5">
    <source>
        <dbReference type="ARBA" id="ARBA00023157"/>
    </source>
</evidence>
<reference evidence="10" key="2">
    <citation type="submission" date="2020-09" db="EMBL/GenBank/DDBJ databases">
        <authorList>
            <person name="Sun Q."/>
            <person name="Kim S."/>
        </authorList>
    </citation>
    <scope>NUCLEOTIDE SEQUENCE</scope>
    <source>
        <strain evidence="10">KCTC 32501</strain>
    </source>
</reference>
<dbReference type="AlphaFoldDB" id="A0A8J3FZ28"/>
<accession>A0A8J3FZ28</accession>
<evidence type="ECO:0000256" key="7">
    <source>
        <dbReference type="RuleBase" id="RU364038"/>
    </source>
</evidence>
<evidence type="ECO:0000259" key="9">
    <source>
        <dbReference type="Pfam" id="PF13098"/>
    </source>
</evidence>
<organism evidence="10 11">
    <name type="scientific">Formosimonas limnophila</name>
    <dbReference type="NCBI Taxonomy" id="1384487"/>
    <lineage>
        <taxon>Bacteria</taxon>
        <taxon>Pseudomonadati</taxon>
        <taxon>Pseudomonadota</taxon>
        <taxon>Betaproteobacteria</taxon>
        <taxon>Burkholderiales</taxon>
        <taxon>Burkholderiaceae</taxon>
        <taxon>Formosimonas</taxon>
    </lineage>
</organism>
<feature type="signal peptide" evidence="7">
    <location>
        <begin position="1"/>
        <end position="30"/>
    </location>
</feature>
<dbReference type="InterPro" id="IPR018950">
    <property type="entry name" value="DiS-bond_isomerase_DsbC/G_N"/>
</dbReference>
<keyword evidence="4 7" id="KW-0574">Periplasm</keyword>
<evidence type="ECO:0000313" key="10">
    <source>
        <dbReference type="EMBL" id="GHA70551.1"/>
    </source>
</evidence>
<dbReference type="CDD" id="cd03020">
    <property type="entry name" value="DsbA_DsbC_DsbG"/>
    <property type="match status" value="1"/>
</dbReference>
<dbReference type="InterPro" id="IPR009094">
    <property type="entry name" value="DiS-bond_isomerase_DsbC/G_N_sf"/>
</dbReference>
<keyword evidence="11" id="KW-1185">Reference proteome</keyword>
<dbReference type="InterPro" id="IPR033954">
    <property type="entry name" value="DiS-bond_Isoase_DsbC/G"/>
</dbReference>
<keyword evidence="3 7" id="KW-0732">Signal</keyword>
<dbReference type="Gene3D" id="3.40.30.10">
    <property type="entry name" value="Glutaredoxin"/>
    <property type="match status" value="1"/>
</dbReference>
<comment type="subcellular location">
    <subcellularLocation>
        <location evidence="1 7">Periplasm</location>
    </subcellularLocation>
</comment>
<dbReference type="InterPro" id="IPR012336">
    <property type="entry name" value="Thioredoxin-like_fold"/>
</dbReference>
<name>A0A8J3FZ28_9BURK</name>
<protein>
    <recommendedName>
        <fullName evidence="7">Thiol:disulfide interchange protein</fullName>
    </recommendedName>
</protein>
<dbReference type="Proteomes" id="UP000614287">
    <property type="component" value="Unassembled WGS sequence"/>
</dbReference>
<gene>
    <name evidence="10" type="ORF">GCM10009007_09170</name>
</gene>
<comment type="similarity">
    <text evidence="2 7">Belongs to the thioredoxin family. DsbC subfamily.</text>
</comment>
<evidence type="ECO:0000313" key="11">
    <source>
        <dbReference type="Proteomes" id="UP000614287"/>
    </source>
</evidence>
<evidence type="ECO:0000256" key="2">
    <source>
        <dbReference type="ARBA" id="ARBA00009813"/>
    </source>
</evidence>
<keyword evidence="5" id="KW-1015">Disulfide bond</keyword>
<dbReference type="GO" id="GO:0042597">
    <property type="term" value="C:periplasmic space"/>
    <property type="evidence" value="ECO:0007669"/>
    <property type="project" value="UniProtKB-SubCell"/>
</dbReference>
<feature type="domain" description="Thioredoxin-like fold" evidence="9">
    <location>
        <begin position="135"/>
        <end position="259"/>
    </location>
</feature>
<reference evidence="10" key="1">
    <citation type="journal article" date="2014" name="Int. J. Syst. Evol. Microbiol.">
        <title>Complete genome sequence of Corynebacterium casei LMG S-19264T (=DSM 44701T), isolated from a smear-ripened cheese.</title>
        <authorList>
            <consortium name="US DOE Joint Genome Institute (JGI-PGF)"/>
            <person name="Walter F."/>
            <person name="Albersmeier A."/>
            <person name="Kalinowski J."/>
            <person name="Ruckert C."/>
        </authorList>
    </citation>
    <scope>NUCLEOTIDE SEQUENCE</scope>
    <source>
        <strain evidence="10">KCTC 32501</strain>
    </source>
</reference>
<evidence type="ECO:0000256" key="1">
    <source>
        <dbReference type="ARBA" id="ARBA00004418"/>
    </source>
</evidence>
<dbReference type="PANTHER" id="PTHR35272">
    <property type="entry name" value="THIOL:DISULFIDE INTERCHANGE PROTEIN DSBC-RELATED"/>
    <property type="match status" value="1"/>
</dbReference>
<dbReference type="SUPFAM" id="SSF54423">
    <property type="entry name" value="DsbC/DsbG N-terminal domain-like"/>
    <property type="match status" value="1"/>
</dbReference>